<keyword evidence="3" id="KW-0804">Transcription</keyword>
<dbReference type="Gene3D" id="1.20.120.530">
    <property type="entry name" value="GntR ligand-binding domain-like"/>
    <property type="match status" value="1"/>
</dbReference>
<evidence type="ECO:0000256" key="3">
    <source>
        <dbReference type="ARBA" id="ARBA00023163"/>
    </source>
</evidence>
<dbReference type="PROSITE" id="PS50949">
    <property type="entry name" value="HTH_GNTR"/>
    <property type="match status" value="1"/>
</dbReference>
<dbReference type="CDD" id="cd07377">
    <property type="entry name" value="WHTH_GntR"/>
    <property type="match status" value="1"/>
</dbReference>
<dbReference type="PANTHER" id="PTHR43537">
    <property type="entry name" value="TRANSCRIPTIONAL REGULATOR, GNTR FAMILY"/>
    <property type="match status" value="1"/>
</dbReference>
<evidence type="ECO:0000256" key="1">
    <source>
        <dbReference type="ARBA" id="ARBA00023015"/>
    </source>
</evidence>
<name>A0A837D8M8_9PSEU</name>
<dbReference type="Pfam" id="PF00392">
    <property type="entry name" value="GntR"/>
    <property type="match status" value="1"/>
</dbReference>
<dbReference type="SMART" id="SM00895">
    <property type="entry name" value="FCD"/>
    <property type="match status" value="1"/>
</dbReference>
<dbReference type="Proteomes" id="UP000030848">
    <property type="component" value="Unassembled WGS sequence"/>
</dbReference>
<dbReference type="GO" id="GO:0003700">
    <property type="term" value="F:DNA-binding transcription factor activity"/>
    <property type="evidence" value="ECO:0007669"/>
    <property type="project" value="InterPro"/>
</dbReference>
<gene>
    <name evidence="5" type="ORF">MINT15_31330</name>
</gene>
<dbReference type="InterPro" id="IPR000524">
    <property type="entry name" value="Tscrpt_reg_HTH_GntR"/>
</dbReference>
<evidence type="ECO:0000313" key="5">
    <source>
        <dbReference type="EMBL" id="KHF42931.1"/>
    </source>
</evidence>
<comment type="caution">
    <text evidence="5">The sequence shown here is derived from an EMBL/GenBank/DDBJ whole genome shotgun (WGS) entry which is preliminary data.</text>
</comment>
<dbReference type="InterPro" id="IPR011711">
    <property type="entry name" value="GntR_C"/>
</dbReference>
<dbReference type="Gene3D" id="1.10.10.10">
    <property type="entry name" value="Winged helix-like DNA-binding domain superfamily/Winged helix DNA-binding domain"/>
    <property type="match status" value="1"/>
</dbReference>
<protein>
    <recommendedName>
        <fullName evidence="4">HTH gntR-type domain-containing protein</fullName>
    </recommendedName>
</protein>
<dbReference type="InterPro" id="IPR008920">
    <property type="entry name" value="TF_FadR/GntR_C"/>
</dbReference>
<dbReference type="AlphaFoldDB" id="A0A837D8M8"/>
<evidence type="ECO:0000256" key="2">
    <source>
        <dbReference type="ARBA" id="ARBA00023125"/>
    </source>
</evidence>
<evidence type="ECO:0000313" key="6">
    <source>
        <dbReference type="Proteomes" id="UP000030848"/>
    </source>
</evidence>
<proteinExistence type="predicted"/>
<dbReference type="InterPro" id="IPR036390">
    <property type="entry name" value="WH_DNA-bd_sf"/>
</dbReference>
<dbReference type="SMART" id="SM00345">
    <property type="entry name" value="HTH_GNTR"/>
    <property type="match status" value="1"/>
</dbReference>
<sequence>MNDMTRVPDFVGDTSIGKEVDVSPLVPRCPEATTFGNRFRSVRPGVAKVWPAECRTRLPEECMWKTFLWPVGGGVRSEAVAQRIAEAVTLGLLREGEQLPSEVDLAAQLGVSTVTLREGLSQLRQRGLIETRRGRHGGNFVCGRGTLDRTSLQSRLRTTSAAELRDMGDEHMAIACACARLAAERASSSDIERLRRYAAAVPSARGVAQRAQTDSRFHIEIAVISQSERLTKREVSAQAEISELLWLPKPEPNSVDAASQAHEAIVEAIADEDAERAGRLAAEHVRTNIQRLLSLRLKLTES</sequence>
<dbReference type="Pfam" id="PF07729">
    <property type="entry name" value="FCD"/>
    <property type="match status" value="1"/>
</dbReference>
<reference evidence="5 6" key="1">
    <citation type="submission" date="2014-10" db="EMBL/GenBank/DDBJ databases">
        <title>Genome sequence of Micropolyspora internatus JCM3315.</title>
        <authorList>
            <person name="Shin S.-K."/>
            <person name="Yi H."/>
        </authorList>
    </citation>
    <scope>NUCLEOTIDE SEQUENCE [LARGE SCALE GENOMIC DNA]</scope>
    <source>
        <strain evidence="5 6">JCM 3315</strain>
    </source>
</reference>
<dbReference type="InterPro" id="IPR036388">
    <property type="entry name" value="WH-like_DNA-bd_sf"/>
</dbReference>
<dbReference type="EMBL" id="JRZE01000006">
    <property type="protein sequence ID" value="KHF42931.1"/>
    <property type="molecule type" value="Genomic_DNA"/>
</dbReference>
<keyword evidence="2" id="KW-0238">DNA-binding</keyword>
<evidence type="ECO:0000259" key="4">
    <source>
        <dbReference type="PROSITE" id="PS50949"/>
    </source>
</evidence>
<dbReference type="SUPFAM" id="SSF46785">
    <property type="entry name" value="Winged helix' DNA-binding domain"/>
    <property type="match status" value="1"/>
</dbReference>
<feature type="domain" description="HTH gntR-type" evidence="4">
    <location>
        <begin position="74"/>
        <end position="144"/>
    </location>
</feature>
<dbReference type="SUPFAM" id="SSF48008">
    <property type="entry name" value="GntR ligand-binding domain-like"/>
    <property type="match status" value="1"/>
</dbReference>
<keyword evidence="1" id="KW-0805">Transcription regulation</keyword>
<dbReference type="GO" id="GO:0003677">
    <property type="term" value="F:DNA binding"/>
    <property type="evidence" value="ECO:0007669"/>
    <property type="project" value="UniProtKB-KW"/>
</dbReference>
<dbReference type="PRINTS" id="PR00035">
    <property type="entry name" value="HTHGNTR"/>
</dbReference>
<dbReference type="PANTHER" id="PTHR43537:SF24">
    <property type="entry name" value="GLUCONATE OPERON TRANSCRIPTIONAL REPRESSOR"/>
    <property type="match status" value="1"/>
</dbReference>
<accession>A0A837D8M8</accession>
<organism evidence="5 6">
    <name type="scientific">Saccharomonospora viridis</name>
    <dbReference type="NCBI Taxonomy" id="1852"/>
    <lineage>
        <taxon>Bacteria</taxon>
        <taxon>Bacillati</taxon>
        <taxon>Actinomycetota</taxon>
        <taxon>Actinomycetes</taxon>
        <taxon>Pseudonocardiales</taxon>
        <taxon>Pseudonocardiaceae</taxon>
        <taxon>Saccharomonospora</taxon>
    </lineage>
</organism>